<dbReference type="InterPro" id="IPR018834">
    <property type="entry name" value="DNA/RNA-bd_Est1-type"/>
</dbReference>
<dbReference type="GO" id="GO:0005634">
    <property type="term" value="C:nucleus"/>
    <property type="evidence" value="ECO:0007669"/>
    <property type="project" value="UniProtKB-SubCell"/>
</dbReference>
<dbReference type="GO" id="GO:0000184">
    <property type="term" value="P:nuclear-transcribed mRNA catabolic process, nonsense-mediated decay"/>
    <property type="evidence" value="ECO:0007669"/>
    <property type="project" value="UniProtKB-KW"/>
</dbReference>
<dbReference type="EMBL" id="JAVRRT010000025">
    <property type="protein sequence ID" value="KAK5163483.1"/>
    <property type="molecule type" value="Genomic_DNA"/>
</dbReference>
<evidence type="ECO:0000259" key="4">
    <source>
        <dbReference type="Pfam" id="PF10374"/>
    </source>
</evidence>
<keyword evidence="1" id="KW-0539">Nucleus</keyword>
<dbReference type="Pfam" id="PF10373">
    <property type="entry name" value="EST1_DNA_bind"/>
    <property type="match status" value="1"/>
</dbReference>
<accession>A0AAV9NXH1</accession>
<evidence type="ECO:0000313" key="5">
    <source>
        <dbReference type="EMBL" id="KAK5163483.1"/>
    </source>
</evidence>
<feature type="compositionally biased region" description="Basic and acidic residues" evidence="2">
    <location>
        <begin position="842"/>
        <end position="856"/>
    </location>
</feature>
<dbReference type="AlphaFoldDB" id="A0AAV9NXH1"/>
<feature type="region of interest" description="Disordered" evidence="2">
    <location>
        <begin position="896"/>
        <end position="920"/>
    </location>
</feature>
<keyword evidence="1" id="KW-0866">Nonsense-mediated mRNA decay</keyword>
<dbReference type="Gene3D" id="1.25.40.10">
    <property type="entry name" value="Tetratricopeptide repeat domain"/>
    <property type="match status" value="1"/>
</dbReference>
<comment type="function">
    <text evidence="1">Plays a role in nonsense-mediated mRNA decay.</text>
</comment>
<evidence type="ECO:0000256" key="1">
    <source>
        <dbReference type="RuleBase" id="RU369098"/>
    </source>
</evidence>
<feature type="region of interest" description="Disordered" evidence="2">
    <location>
        <begin position="545"/>
        <end position="649"/>
    </location>
</feature>
<feature type="compositionally biased region" description="Low complexity" evidence="2">
    <location>
        <begin position="746"/>
        <end position="760"/>
    </location>
</feature>
<feature type="domain" description="DNA/RNA-binding" evidence="3">
    <location>
        <begin position="183"/>
        <end position="474"/>
    </location>
</feature>
<dbReference type="GeneID" id="89931990"/>
<feature type="compositionally biased region" description="Polar residues" evidence="2">
    <location>
        <begin position="909"/>
        <end position="920"/>
    </location>
</feature>
<evidence type="ECO:0000256" key="2">
    <source>
        <dbReference type="SAM" id="MobiDB-lite"/>
    </source>
</evidence>
<feature type="region of interest" description="Disordered" evidence="2">
    <location>
        <begin position="832"/>
        <end position="867"/>
    </location>
</feature>
<feature type="domain" description="Telomerase activating protein Est1-like N-terminal" evidence="4">
    <location>
        <begin position="56"/>
        <end position="170"/>
    </location>
</feature>
<dbReference type="InterPro" id="IPR019458">
    <property type="entry name" value="Est1-like_N"/>
</dbReference>
<keyword evidence="6" id="KW-1185">Reference proteome</keyword>
<proteinExistence type="predicted"/>
<comment type="subcellular location">
    <subcellularLocation>
        <location evidence="1">Nucleus</location>
    </subcellularLocation>
</comment>
<organism evidence="5 6">
    <name type="scientific">Saxophila tyrrhenica</name>
    <dbReference type="NCBI Taxonomy" id="1690608"/>
    <lineage>
        <taxon>Eukaryota</taxon>
        <taxon>Fungi</taxon>
        <taxon>Dikarya</taxon>
        <taxon>Ascomycota</taxon>
        <taxon>Pezizomycotina</taxon>
        <taxon>Dothideomycetes</taxon>
        <taxon>Dothideomycetidae</taxon>
        <taxon>Mycosphaerellales</taxon>
        <taxon>Extremaceae</taxon>
        <taxon>Saxophila</taxon>
    </lineage>
</organism>
<dbReference type="InterPro" id="IPR011990">
    <property type="entry name" value="TPR-like_helical_dom_sf"/>
</dbReference>
<comment type="caution">
    <text evidence="5">The sequence shown here is derived from an EMBL/GenBank/DDBJ whole genome shotgun (WGS) entry which is preliminary data.</text>
</comment>
<dbReference type="RefSeq" id="XP_064653960.1">
    <property type="nucleotide sequence ID" value="XM_064807882.1"/>
</dbReference>
<dbReference type="Pfam" id="PF10374">
    <property type="entry name" value="EST1"/>
    <property type="match status" value="1"/>
</dbReference>
<feature type="region of interest" description="Disordered" evidence="2">
    <location>
        <begin position="712"/>
        <end position="819"/>
    </location>
</feature>
<sequence length="920" mass="102122">MEDLLAQEQAAEQLVYYLLKRPDEPIVSLLKAFGDYRNIIEKCIFTDFEHGAAPREAKLWQAHTEGKKYFHKALSPLRKQADQQPVAIRQLIKLYLQFLKEGQSFYRQHIQYLNRIFGGIRELELVAHHVKKDDSGESSQSSLSPDLQKVVLASCHRALICLGDLSRYRASEKLDRDPDFGPAVGYYGLACTIVPSSGMGQHQQAVIALEQQHHLRAIYHLYRAIVVEEPHPNAAQNLKREFDRTNAAWDRGELIKKTRPKDPESAKNTLIGWFVRLHSMCFKGEPVRGYDELEREVLGQLAAEIKQRPLDATLLRMVMTNFAAQYNAAEQFQENPIQQNQNAFLRFFRLNIKTFTTLLRVFYDDLRAIDLNNMNIDEDDDNAAHLMSRLTKTARRILPMLRLYSAWLLPMVNLLDGLSSDELKDVIEQFWSIYAKAVDLVANVFPIWDFDDLPEITYMLEEDAETRGFKPLMDEPTNGIWYDKNTGEEKMRFSSLGVHRASVDGEMLARVKGFLVDGLYLANDNDQAPIKLRQSRILHNDAQDVETPMPVFPKKAAPAPATNNGVTSKSPAPTKPISYAAAASSNRPVKATARNAQSSGDHPGPKVSRHAQLSRMVDDLVGDDDDGNTPTTPPQQHTSNPAVVNGGDVSYSAMHGNGGLGQMPTYAYTAKQKPIGAGPGMDITPPNIRTPRDATMSRPTDPMQSVASLWNDNPAPHSSPFPSGLPTGTLGSPAHFNSRGHSRVNSASSIRSRTSQTTQAANSGLADSWFSSDSTPRPEDKLSAWKRASQNMPQQYRASAAAAETNWRRNAGPNVPPVRDETTIKETFKKTSANQRLGAPRRYQEPEYTVHDREGSRSVASLTPQLSPAAPLPNGLAPGFAMESSTVTSPLLFGAGDSVWSTGAEPTFRQVSPPSFGQAG</sequence>
<evidence type="ECO:0000259" key="3">
    <source>
        <dbReference type="Pfam" id="PF10373"/>
    </source>
</evidence>
<dbReference type="PANTHER" id="PTHR15696:SF36">
    <property type="entry name" value="NONSENSE-MEDIATED MRNA DECAY FACTOR"/>
    <property type="match status" value="1"/>
</dbReference>
<dbReference type="PANTHER" id="PTHR15696">
    <property type="entry name" value="SMG-7 SUPPRESSOR WITH MORPHOLOGICAL EFFECT ON GENITALIA PROTEIN 7"/>
    <property type="match status" value="1"/>
</dbReference>
<evidence type="ECO:0000313" key="6">
    <source>
        <dbReference type="Proteomes" id="UP001337655"/>
    </source>
</evidence>
<reference evidence="5 6" key="1">
    <citation type="submission" date="2023-08" db="EMBL/GenBank/DDBJ databases">
        <title>Black Yeasts Isolated from many extreme environments.</title>
        <authorList>
            <person name="Coleine C."/>
            <person name="Stajich J.E."/>
            <person name="Selbmann L."/>
        </authorList>
    </citation>
    <scope>NUCLEOTIDE SEQUENCE [LARGE SCALE GENOMIC DNA]</scope>
    <source>
        <strain evidence="5 6">CCFEE 5935</strain>
    </source>
</reference>
<gene>
    <name evidence="5" type="ORF">LTR77_010665</name>
</gene>
<name>A0AAV9NXH1_9PEZI</name>
<dbReference type="SUPFAM" id="SSF48452">
    <property type="entry name" value="TPR-like"/>
    <property type="match status" value="1"/>
</dbReference>
<feature type="compositionally biased region" description="Polar residues" evidence="2">
    <location>
        <begin position="562"/>
        <end position="571"/>
    </location>
</feature>
<feature type="compositionally biased region" description="Polar residues" evidence="2">
    <location>
        <begin position="788"/>
        <end position="797"/>
    </location>
</feature>
<protein>
    <recommendedName>
        <fullName evidence="1">Nonsense-mediated mRNA decay factor</fullName>
    </recommendedName>
</protein>
<dbReference type="Proteomes" id="UP001337655">
    <property type="component" value="Unassembled WGS sequence"/>
</dbReference>
<dbReference type="InterPro" id="IPR045153">
    <property type="entry name" value="Est1/Ebs1-like"/>
</dbReference>